<dbReference type="AlphaFoldDB" id="A0AAN7K592"/>
<comment type="caution">
    <text evidence="4">The sequence shown here is derived from an EMBL/GenBank/DDBJ whole genome shotgun (WGS) entry which is preliminary data.</text>
</comment>
<dbReference type="Proteomes" id="UP001345219">
    <property type="component" value="Chromosome 17"/>
</dbReference>
<dbReference type="PROSITE" id="PS51375">
    <property type="entry name" value="PPR"/>
    <property type="match status" value="6"/>
</dbReference>
<accession>A0AAN7K592</accession>
<proteinExistence type="predicted"/>
<evidence type="ECO:0000313" key="5">
    <source>
        <dbReference type="Proteomes" id="UP001345219"/>
    </source>
</evidence>
<dbReference type="Pfam" id="PF13812">
    <property type="entry name" value="PPR_3"/>
    <property type="match status" value="1"/>
</dbReference>
<feature type="domain" description="PROP1-like PPR" evidence="3">
    <location>
        <begin position="379"/>
        <end position="511"/>
    </location>
</feature>
<dbReference type="EMBL" id="JAXIOK010000011">
    <property type="protein sequence ID" value="KAK4760211.1"/>
    <property type="molecule type" value="Genomic_DNA"/>
</dbReference>
<evidence type="ECO:0000256" key="1">
    <source>
        <dbReference type="ARBA" id="ARBA00022737"/>
    </source>
</evidence>
<dbReference type="PANTHER" id="PTHR46862:SF2">
    <property type="entry name" value="OS02G0611400 PROTEIN"/>
    <property type="match status" value="1"/>
</dbReference>
<evidence type="ECO:0000256" key="2">
    <source>
        <dbReference type="PROSITE-ProRule" id="PRU00708"/>
    </source>
</evidence>
<dbReference type="NCBIfam" id="TIGR00756">
    <property type="entry name" value="PPR"/>
    <property type="match status" value="4"/>
</dbReference>
<dbReference type="InterPro" id="IPR002885">
    <property type="entry name" value="PPR_rpt"/>
</dbReference>
<reference evidence="4 5" key="1">
    <citation type="journal article" date="2023" name="Hortic Res">
        <title>Pangenome of water caltrop reveals structural variations and asymmetric subgenome divergence after allopolyploidization.</title>
        <authorList>
            <person name="Zhang X."/>
            <person name="Chen Y."/>
            <person name="Wang L."/>
            <person name="Yuan Y."/>
            <person name="Fang M."/>
            <person name="Shi L."/>
            <person name="Lu R."/>
            <person name="Comes H.P."/>
            <person name="Ma Y."/>
            <person name="Chen Y."/>
            <person name="Huang G."/>
            <person name="Zhou Y."/>
            <person name="Zheng Z."/>
            <person name="Qiu Y."/>
        </authorList>
    </citation>
    <scope>NUCLEOTIDE SEQUENCE [LARGE SCALE GENOMIC DNA]</scope>
    <source>
        <tissue evidence="4">Roots</tissue>
    </source>
</reference>
<feature type="repeat" description="PPR" evidence="2">
    <location>
        <begin position="529"/>
        <end position="563"/>
    </location>
</feature>
<keyword evidence="5" id="KW-1185">Reference proteome</keyword>
<dbReference type="Pfam" id="PF01535">
    <property type="entry name" value="PPR"/>
    <property type="match status" value="2"/>
</dbReference>
<feature type="repeat" description="PPR" evidence="2">
    <location>
        <begin position="459"/>
        <end position="493"/>
    </location>
</feature>
<feature type="repeat" description="PPR" evidence="2">
    <location>
        <begin position="600"/>
        <end position="634"/>
    </location>
</feature>
<dbReference type="PANTHER" id="PTHR46862">
    <property type="entry name" value="OS07G0661900 PROTEIN"/>
    <property type="match status" value="1"/>
</dbReference>
<gene>
    <name evidence="4" type="ORF">SAY87_023342</name>
</gene>
<organism evidence="4 5">
    <name type="scientific">Trapa incisa</name>
    <dbReference type="NCBI Taxonomy" id="236973"/>
    <lineage>
        <taxon>Eukaryota</taxon>
        <taxon>Viridiplantae</taxon>
        <taxon>Streptophyta</taxon>
        <taxon>Embryophyta</taxon>
        <taxon>Tracheophyta</taxon>
        <taxon>Spermatophyta</taxon>
        <taxon>Magnoliopsida</taxon>
        <taxon>eudicotyledons</taxon>
        <taxon>Gunneridae</taxon>
        <taxon>Pentapetalae</taxon>
        <taxon>rosids</taxon>
        <taxon>malvids</taxon>
        <taxon>Myrtales</taxon>
        <taxon>Lythraceae</taxon>
        <taxon>Trapa</taxon>
    </lineage>
</organism>
<feature type="repeat" description="PPR" evidence="2">
    <location>
        <begin position="424"/>
        <end position="458"/>
    </location>
</feature>
<feature type="repeat" description="PPR" evidence="2">
    <location>
        <begin position="670"/>
        <end position="704"/>
    </location>
</feature>
<dbReference type="Pfam" id="PF17177">
    <property type="entry name" value="PPR_long"/>
    <property type="match status" value="1"/>
</dbReference>
<protein>
    <recommendedName>
        <fullName evidence="3">PROP1-like PPR domain-containing protein</fullName>
    </recommendedName>
</protein>
<keyword evidence="1" id="KW-0677">Repeat</keyword>
<dbReference type="InterPro" id="IPR011990">
    <property type="entry name" value="TPR-like_helical_dom_sf"/>
</dbReference>
<feature type="repeat" description="PPR" evidence="2">
    <location>
        <begin position="389"/>
        <end position="423"/>
    </location>
</feature>
<name>A0AAN7K592_9MYRT</name>
<sequence length="730" mass="83331">MNLKHLFSRRTVGYLSRFDGRLMSHYPRHTRKYASLCLIDQSLNSSYAPGSSIIRKCQFQIPAIAFSRSIHSAREVEVDETDEEDKDGGTMNEFLSRFVWIMRGKLKEAYPDCDKSTMNGMLLVISEKVIDEMEKDGIDKMLLGAVPSMDSTDFSEDLWKTVWDVSCKVLGDLEKDRKKKKLKGFLQNEEVKEMCRFAGEIGIRGDMLREFRFKWAQEKVEESEFYERLKRVRENAEVAEDEEEQEGEIAQHYQAAQQEADDVEALPLEKKPSVPTLPKRRGKFKYNIYGLDLTDSKWAEVADKIHGVNEIIWPQEPKPITGKCKLVTEKFFSLKEEDDISTVLTEWKELIQPSRIDWMSLLYRLKEKHVHLYYKVAELLLSEESFQAEIRDYSKLIDAYAKENRLEDAERVLKQMDENGVTPDILISTILVHMYSKLGNLDRAKEAFEILRAQGFCPDIKAYNSMIMAHINAGQPKLGEALMRDMEARDLKPTEDIYMALLRSFAQQGDVNGAGKIATTMQFAGIQPSMESCTLLVEAYGKVGDPDQARSNFDYMIKIGHRPNDRSVSSMIAAYEKKNLLDKALNLLLMLQKDHGFEPGVSTYTILLDWLCKLLLIEEAEQVLSKIAEQGEAPSLKIQVSLCDMYARAGLEKKAFQSLGVLEAKKEELGNGDFERIINGLVKGGFFQDAQKMHKLMEAQGFSPSEPLKLALISSQSEAFKPKRPSPSLR</sequence>
<dbReference type="InterPro" id="IPR033443">
    <property type="entry name" value="PROP1-like_PPR_dom"/>
</dbReference>
<dbReference type="SUPFAM" id="SSF48452">
    <property type="entry name" value="TPR-like"/>
    <property type="match status" value="1"/>
</dbReference>
<evidence type="ECO:0000313" key="4">
    <source>
        <dbReference type="EMBL" id="KAK4760211.1"/>
    </source>
</evidence>
<evidence type="ECO:0000259" key="3">
    <source>
        <dbReference type="Pfam" id="PF17177"/>
    </source>
</evidence>
<dbReference type="Gene3D" id="1.25.40.10">
    <property type="entry name" value="Tetratricopeptide repeat domain"/>
    <property type="match status" value="2"/>
</dbReference>